<dbReference type="SUPFAM" id="SSF51182">
    <property type="entry name" value="RmlC-like cupins"/>
    <property type="match status" value="1"/>
</dbReference>
<dbReference type="Gene3D" id="1.10.260.40">
    <property type="entry name" value="lambda repressor-like DNA-binding domains"/>
    <property type="match status" value="1"/>
</dbReference>
<dbReference type="InterPro" id="IPR050807">
    <property type="entry name" value="TransReg_Diox_bact_type"/>
</dbReference>
<evidence type="ECO:0000256" key="1">
    <source>
        <dbReference type="ARBA" id="ARBA00023125"/>
    </source>
</evidence>
<dbReference type="SMART" id="SM00530">
    <property type="entry name" value="HTH_XRE"/>
    <property type="match status" value="1"/>
</dbReference>
<dbReference type="PATRIC" id="fig|1121307.3.peg.744"/>
<dbReference type="GO" id="GO:0005829">
    <property type="term" value="C:cytosol"/>
    <property type="evidence" value="ECO:0007669"/>
    <property type="project" value="TreeGrafter"/>
</dbReference>
<organism evidence="3 4">
    <name type="scientific">Clostridium cylindrosporum DSM 605</name>
    <dbReference type="NCBI Taxonomy" id="1121307"/>
    <lineage>
        <taxon>Bacteria</taxon>
        <taxon>Bacillati</taxon>
        <taxon>Bacillota</taxon>
        <taxon>Clostridia</taxon>
        <taxon>Eubacteriales</taxon>
        <taxon>Clostridiaceae</taxon>
        <taxon>Clostridium</taxon>
    </lineage>
</organism>
<dbReference type="Pfam" id="PF01381">
    <property type="entry name" value="HTH_3"/>
    <property type="match status" value="1"/>
</dbReference>
<feature type="domain" description="HTH cro/C1-type" evidence="2">
    <location>
        <begin position="7"/>
        <end position="61"/>
    </location>
</feature>
<dbReference type="GO" id="GO:0003700">
    <property type="term" value="F:DNA-binding transcription factor activity"/>
    <property type="evidence" value="ECO:0007669"/>
    <property type="project" value="TreeGrafter"/>
</dbReference>
<reference evidence="3 4" key="1">
    <citation type="submission" date="2015-06" db="EMBL/GenBank/DDBJ databases">
        <title>Draft genome sequence of the purine-degrading Clostridium cylindrosporum HC-1 (DSM 605).</title>
        <authorList>
            <person name="Poehlein A."/>
            <person name="Schiel-Bengelsdorf B."/>
            <person name="Bengelsdorf F."/>
            <person name="Daniel R."/>
            <person name="Duerre P."/>
        </authorList>
    </citation>
    <scope>NUCLEOTIDE SEQUENCE [LARGE SCALE GENOMIC DNA]</scope>
    <source>
        <strain evidence="3 4">DSM 605</strain>
    </source>
</reference>
<dbReference type="STRING" id="1121307.CLCY_1c03790"/>
<dbReference type="CDD" id="cd00093">
    <property type="entry name" value="HTH_XRE"/>
    <property type="match status" value="1"/>
</dbReference>
<dbReference type="AlphaFoldDB" id="A0A0J8D4Q3"/>
<comment type="caution">
    <text evidence="3">The sequence shown here is derived from an EMBL/GenBank/DDBJ whole genome shotgun (WGS) entry which is preliminary data.</text>
</comment>
<dbReference type="InterPro" id="IPR010982">
    <property type="entry name" value="Lambda_DNA-bd_dom_sf"/>
</dbReference>
<evidence type="ECO:0000313" key="3">
    <source>
        <dbReference type="EMBL" id="KMT21145.1"/>
    </source>
</evidence>
<dbReference type="SUPFAM" id="SSF47413">
    <property type="entry name" value="lambda repressor-like DNA-binding domains"/>
    <property type="match status" value="1"/>
</dbReference>
<dbReference type="InterPro" id="IPR001387">
    <property type="entry name" value="Cro/C1-type_HTH"/>
</dbReference>
<name>A0A0J8D4Q3_CLOCY</name>
<dbReference type="InterPro" id="IPR011051">
    <property type="entry name" value="RmlC_Cupin_sf"/>
</dbReference>
<evidence type="ECO:0000313" key="4">
    <source>
        <dbReference type="Proteomes" id="UP000036756"/>
    </source>
</evidence>
<dbReference type="Proteomes" id="UP000036756">
    <property type="component" value="Unassembled WGS sequence"/>
</dbReference>
<keyword evidence="4" id="KW-1185">Reference proteome</keyword>
<proteinExistence type="predicted"/>
<dbReference type="EMBL" id="LFVU01000028">
    <property type="protein sequence ID" value="KMT21145.1"/>
    <property type="molecule type" value="Genomic_DNA"/>
</dbReference>
<dbReference type="RefSeq" id="WP_048571522.1">
    <property type="nucleotide sequence ID" value="NZ_LFVU01000028.1"/>
</dbReference>
<dbReference type="GO" id="GO:0003677">
    <property type="term" value="F:DNA binding"/>
    <property type="evidence" value="ECO:0007669"/>
    <property type="project" value="UniProtKB-KW"/>
</dbReference>
<sequence>MDIGKAVRTQRIMKNLSVRDLASITGLSPGAISKIENGKTIPNVLTMKNIATAMDVSVSYFFIDSEEEHIQVFRKKDRRALIRNIGEEGVVHEEMLTRGKDLRMQPDIITFSPGSNSGPPLNHKGEEFIYVLSGKLKCILEDIGDYELEEGDSIYYPSSMLHRWENVLQDEETRMIVVASPASF</sequence>
<dbReference type="CDD" id="cd02209">
    <property type="entry name" value="cupin_XRE_C"/>
    <property type="match status" value="1"/>
</dbReference>
<gene>
    <name evidence="3" type="ORF">CLCY_1c03790</name>
</gene>
<keyword evidence="1 3" id="KW-0238">DNA-binding</keyword>
<accession>A0A0J8D4Q3</accession>
<protein>
    <submittedName>
        <fullName evidence="3">DNA-binding protein</fullName>
    </submittedName>
</protein>
<dbReference type="InterPro" id="IPR014710">
    <property type="entry name" value="RmlC-like_jellyroll"/>
</dbReference>
<dbReference type="PANTHER" id="PTHR46797:SF1">
    <property type="entry name" value="METHYLPHOSPHONATE SYNTHASE"/>
    <property type="match status" value="1"/>
</dbReference>
<dbReference type="OrthoDB" id="9814553at2"/>
<evidence type="ECO:0000259" key="2">
    <source>
        <dbReference type="PROSITE" id="PS50943"/>
    </source>
</evidence>
<dbReference type="InterPro" id="IPR013096">
    <property type="entry name" value="Cupin_2"/>
</dbReference>
<dbReference type="PROSITE" id="PS50943">
    <property type="entry name" value="HTH_CROC1"/>
    <property type="match status" value="1"/>
</dbReference>
<dbReference type="Gene3D" id="2.60.120.10">
    <property type="entry name" value="Jelly Rolls"/>
    <property type="match status" value="1"/>
</dbReference>
<dbReference type="PANTHER" id="PTHR46797">
    <property type="entry name" value="HTH-TYPE TRANSCRIPTIONAL REGULATOR"/>
    <property type="match status" value="1"/>
</dbReference>
<dbReference type="Pfam" id="PF07883">
    <property type="entry name" value="Cupin_2"/>
    <property type="match status" value="1"/>
</dbReference>